<evidence type="ECO:0000256" key="1">
    <source>
        <dbReference type="SAM" id="Phobius"/>
    </source>
</evidence>
<sequence length="327" mass="35839">MPPPPPPPSVGFLLGAFCPNDLPLVCLFSPCLLRSFSVLIFMPLCLRLSSLSMRCFLVASYRSFFTFLLPTSVRSCSKREKFLLRFLLLFPPARPSAGPLPCSSSAAFTRPGRLRILASLACTIDTLRTSSSARSRANCFAVLFASAFASVLDFFLPLTAPPAAAFCCFLFSSWYRTGSKSSSSSSSRRFRFLAAFFFSPCSSPASRFFSSRRSCCVWNHSLGGGMSCFAALPALPSNFRSALVSCCSVWRSNFSARSSASTRSISGSRAATLFRYFSIMSSGMMRFFTELTAFFTISFTILRSCSPASDTDTPAFPARAVRPTRWM</sequence>
<proteinExistence type="predicted"/>
<name>A0A8W7NZ61_ANOCL</name>
<protein>
    <recommendedName>
        <fullName evidence="3">Transmembrane protein</fullName>
    </recommendedName>
</protein>
<evidence type="ECO:0008006" key="3">
    <source>
        <dbReference type="Google" id="ProtNLM"/>
    </source>
</evidence>
<evidence type="ECO:0000313" key="2">
    <source>
        <dbReference type="EnsemblMetazoa" id="ACOM023050-PA.1"/>
    </source>
</evidence>
<dbReference type="AlphaFoldDB" id="A0A8W7NZ61"/>
<keyword evidence="1" id="KW-0812">Transmembrane</keyword>
<feature type="transmembrane region" description="Helical" evidence="1">
    <location>
        <begin position="137"/>
        <end position="156"/>
    </location>
</feature>
<dbReference type="EnsemblMetazoa" id="ACOM023050-RA">
    <property type="protein sequence ID" value="ACOM023050-PA.1"/>
    <property type="gene ID" value="ACOM023050"/>
</dbReference>
<keyword evidence="1" id="KW-1133">Transmembrane helix</keyword>
<keyword evidence="1" id="KW-0472">Membrane</keyword>
<reference evidence="2" key="1">
    <citation type="submission" date="2022-08" db="UniProtKB">
        <authorList>
            <consortium name="EnsemblMetazoa"/>
        </authorList>
    </citation>
    <scope>IDENTIFICATION</scope>
</reference>
<accession>A0A8W7NZ61</accession>
<dbReference type="Proteomes" id="UP000075882">
    <property type="component" value="Unassembled WGS sequence"/>
</dbReference>
<organism evidence="2">
    <name type="scientific">Anopheles coluzzii</name>
    <name type="common">African malaria mosquito</name>
    <dbReference type="NCBI Taxonomy" id="1518534"/>
    <lineage>
        <taxon>Eukaryota</taxon>
        <taxon>Metazoa</taxon>
        <taxon>Ecdysozoa</taxon>
        <taxon>Arthropoda</taxon>
        <taxon>Hexapoda</taxon>
        <taxon>Insecta</taxon>
        <taxon>Pterygota</taxon>
        <taxon>Neoptera</taxon>
        <taxon>Endopterygota</taxon>
        <taxon>Diptera</taxon>
        <taxon>Nematocera</taxon>
        <taxon>Culicoidea</taxon>
        <taxon>Culicidae</taxon>
        <taxon>Anophelinae</taxon>
        <taxon>Anopheles</taxon>
    </lineage>
</organism>